<name>A0A136J9X3_9PEZI</name>
<accession>A0A136J9X3</accession>
<dbReference type="InParanoid" id="A0A136J9X3"/>
<sequence length="107" mass="12545">MPRLKRASISAWLPAPEVDGREGVISNGRRLWNVWYVTRGIDADDSRGSRLFWFQNPEFFDHVDKTRVIWDTPGWRPSEKLRELFGMIGRKSRGDDCKEIFVSPEHI</sequence>
<proteinExistence type="predicted"/>
<dbReference type="Proteomes" id="UP000070501">
    <property type="component" value="Unassembled WGS sequence"/>
</dbReference>
<evidence type="ECO:0000313" key="1">
    <source>
        <dbReference type="EMBL" id="KXJ93989.1"/>
    </source>
</evidence>
<dbReference type="EMBL" id="KQ964247">
    <property type="protein sequence ID" value="KXJ93989.1"/>
    <property type="molecule type" value="Genomic_DNA"/>
</dbReference>
<reference evidence="2" key="1">
    <citation type="submission" date="2016-02" db="EMBL/GenBank/DDBJ databases">
        <title>Draft genome sequence of Microdochium bolleyi, a fungal endophyte of beachgrass.</title>
        <authorList>
            <consortium name="DOE Joint Genome Institute"/>
            <person name="David A.S."/>
            <person name="May G."/>
            <person name="Haridas S."/>
            <person name="Lim J."/>
            <person name="Wang M."/>
            <person name="Labutti K."/>
            <person name="Lipzen A."/>
            <person name="Barry K."/>
            <person name="Grigoriev I.V."/>
        </authorList>
    </citation>
    <scope>NUCLEOTIDE SEQUENCE [LARGE SCALE GENOMIC DNA]</scope>
    <source>
        <strain evidence="2">J235TASD1</strain>
    </source>
</reference>
<evidence type="ECO:0000313" key="2">
    <source>
        <dbReference type="Proteomes" id="UP000070501"/>
    </source>
</evidence>
<keyword evidence="2" id="KW-1185">Reference proteome</keyword>
<gene>
    <name evidence="1" type="ORF">Micbo1qcDRAFT_40468</name>
</gene>
<dbReference type="AlphaFoldDB" id="A0A136J9X3"/>
<organism evidence="1 2">
    <name type="scientific">Microdochium bolleyi</name>
    <dbReference type="NCBI Taxonomy" id="196109"/>
    <lineage>
        <taxon>Eukaryota</taxon>
        <taxon>Fungi</taxon>
        <taxon>Dikarya</taxon>
        <taxon>Ascomycota</taxon>
        <taxon>Pezizomycotina</taxon>
        <taxon>Sordariomycetes</taxon>
        <taxon>Xylariomycetidae</taxon>
        <taxon>Xylariales</taxon>
        <taxon>Microdochiaceae</taxon>
        <taxon>Microdochium</taxon>
    </lineage>
</organism>
<protein>
    <submittedName>
        <fullName evidence="1">Uncharacterized protein</fullName>
    </submittedName>
</protein>